<organism evidence="2 3">
    <name type="scientific">Chionoecetes opilio</name>
    <name type="common">Atlantic snow crab</name>
    <name type="synonym">Cancer opilio</name>
    <dbReference type="NCBI Taxonomy" id="41210"/>
    <lineage>
        <taxon>Eukaryota</taxon>
        <taxon>Metazoa</taxon>
        <taxon>Ecdysozoa</taxon>
        <taxon>Arthropoda</taxon>
        <taxon>Crustacea</taxon>
        <taxon>Multicrustacea</taxon>
        <taxon>Malacostraca</taxon>
        <taxon>Eumalacostraca</taxon>
        <taxon>Eucarida</taxon>
        <taxon>Decapoda</taxon>
        <taxon>Pleocyemata</taxon>
        <taxon>Brachyura</taxon>
        <taxon>Eubrachyura</taxon>
        <taxon>Majoidea</taxon>
        <taxon>Majidae</taxon>
        <taxon>Chionoecetes</taxon>
    </lineage>
</organism>
<feature type="region of interest" description="Disordered" evidence="1">
    <location>
        <begin position="138"/>
        <end position="208"/>
    </location>
</feature>
<evidence type="ECO:0000313" key="3">
    <source>
        <dbReference type="Proteomes" id="UP000770661"/>
    </source>
</evidence>
<feature type="compositionally biased region" description="Basic and acidic residues" evidence="1">
    <location>
        <begin position="167"/>
        <end position="176"/>
    </location>
</feature>
<keyword evidence="3" id="KW-1185">Reference proteome</keyword>
<dbReference type="AlphaFoldDB" id="A0A8J5CL71"/>
<evidence type="ECO:0000256" key="1">
    <source>
        <dbReference type="SAM" id="MobiDB-lite"/>
    </source>
</evidence>
<accession>A0A8J5CL71</accession>
<proteinExistence type="predicted"/>
<dbReference type="Proteomes" id="UP000770661">
    <property type="component" value="Unassembled WGS sequence"/>
</dbReference>
<evidence type="ECO:0000313" key="2">
    <source>
        <dbReference type="EMBL" id="KAG0724518.1"/>
    </source>
</evidence>
<dbReference type="EMBL" id="JACEEZ010006795">
    <property type="protein sequence ID" value="KAG0724518.1"/>
    <property type="molecule type" value="Genomic_DNA"/>
</dbReference>
<sequence>MWLLNKAPEPDILGARLPSREQVFIFFMYQHHVFKKTVPDSVSATSEKLKAIWGKAKLTTKTDANIRKNVKNQFEEYQTLKKDRNRITDGAELKRKIWKGDLEDLFDISSADVLERRDILDEDKSFFISQREDRSNSSMAGVDVAEVAKEKKKKEAAKKLENRKRKQEAETERLLEKVPYPRSGLSSSSTTSSEDEDGDFKAPATKLSRRAPTNKLSLNIELTSAWDREGLSVRQASSAYIATAKDLGHDVSQLVISPSTVHRSRTRNNETLAIQLEREAFNDPPPFVLHWDGNYYRKQLRNGLQRTALPWLRPGRTSRRSWESPSHMMQRDKKLQGRFSRRSSESVPGSRSLAFPSIRRPRTAACSQAPVYTWKISSVAPCSGWHAGTTY</sequence>
<protein>
    <submittedName>
        <fullName evidence="2">Uncharacterized protein</fullName>
    </submittedName>
</protein>
<gene>
    <name evidence="2" type="ORF">GWK47_040439</name>
</gene>
<reference evidence="2" key="1">
    <citation type="submission" date="2020-07" db="EMBL/GenBank/DDBJ databases">
        <title>The High-quality genome of the commercially important snow crab, Chionoecetes opilio.</title>
        <authorList>
            <person name="Jeong J.-H."/>
            <person name="Ryu S."/>
        </authorList>
    </citation>
    <scope>NUCLEOTIDE SEQUENCE</scope>
    <source>
        <strain evidence="2">MADBK_172401_WGS</strain>
        <tissue evidence="2">Digestive gland</tissue>
    </source>
</reference>
<dbReference type="OrthoDB" id="7464567at2759"/>
<feature type="compositionally biased region" description="Basic residues" evidence="1">
    <location>
        <begin position="150"/>
        <end position="166"/>
    </location>
</feature>
<comment type="caution">
    <text evidence="2">The sequence shown here is derived from an EMBL/GenBank/DDBJ whole genome shotgun (WGS) entry which is preliminary data.</text>
</comment>
<name>A0A8J5CL71_CHIOP</name>
<feature type="region of interest" description="Disordered" evidence="1">
    <location>
        <begin position="315"/>
        <end position="354"/>
    </location>
</feature>